<dbReference type="SUPFAM" id="SSF53474">
    <property type="entry name" value="alpha/beta-Hydrolases"/>
    <property type="match status" value="1"/>
</dbReference>
<feature type="region of interest" description="Disordered" evidence="1">
    <location>
        <begin position="201"/>
        <end position="222"/>
    </location>
</feature>
<organism evidence="3 4">
    <name type="scientific">Streptomyces apricus</name>
    <dbReference type="NCBI Taxonomy" id="1828112"/>
    <lineage>
        <taxon>Bacteria</taxon>
        <taxon>Bacillati</taxon>
        <taxon>Actinomycetota</taxon>
        <taxon>Actinomycetes</taxon>
        <taxon>Kitasatosporales</taxon>
        <taxon>Streptomycetaceae</taxon>
        <taxon>Streptomyces</taxon>
    </lineage>
</organism>
<gene>
    <name evidence="3" type="ORF">FGF04_25890</name>
</gene>
<name>A0A5B0AQP8_9ACTN</name>
<dbReference type="GO" id="GO:0016787">
    <property type="term" value="F:hydrolase activity"/>
    <property type="evidence" value="ECO:0007669"/>
    <property type="project" value="UniProtKB-KW"/>
</dbReference>
<evidence type="ECO:0000256" key="1">
    <source>
        <dbReference type="SAM" id="MobiDB-lite"/>
    </source>
</evidence>
<dbReference type="Gene3D" id="3.40.50.1820">
    <property type="entry name" value="alpha/beta hydrolase"/>
    <property type="match status" value="1"/>
</dbReference>
<protein>
    <submittedName>
        <fullName evidence="3">Alpha/beta hydrolase</fullName>
    </submittedName>
</protein>
<dbReference type="Proteomes" id="UP000324965">
    <property type="component" value="Unassembled WGS sequence"/>
</dbReference>
<feature type="domain" description="AB hydrolase-1" evidence="2">
    <location>
        <begin position="10"/>
        <end position="240"/>
    </location>
</feature>
<evidence type="ECO:0000313" key="4">
    <source>
        <dbReference type="Proteomes" id="UP000324965"/>
    </source>
</evidence>
<dbReference type="PANTHER" id="PTHR37017">
    <property type="entry name" value="AB HYDROLASE-1 DOMAIN-CONTAINING PROTEIN-RELATED"/>
    <property type="match status" value="1"/>
</dbReference>
<dbReference type="InterPro" id="IPR052897">
    <property type="entry name" value="Sec-Metab_Biosynth_Hydrolase"/>
</dbReference>
<dbReference type="InterPro" id="IPR000073">
    <property type="entry name" value="AB_hydrolase_1"/>
</dbReference>
<evidence type="ECO:0000259" key="2">
    <source>
        <dbReference type="Pfam" id="PF12697"/>
    </source>
</evidence>
<accession>A0A5B0AQP8</accession>
<keyword evidence="4" id="KW-1185">Reference proteome</keyword>
<dbReference type="AlphaFoldDB" id="A0A5B0AQP8"/>
<sequence>MPSRTQHTYVLVHGAWHDGRVWSRVAALLTAAGHRVLAPSLSGHGDKAHLLGPRIGLTTHIDDVVDLVLDQDLDDVVLVGHSYAGMVVSGVANRIPKRVARLVYVDAMVPVHGESAVDVMPLTRALIDGAAATAEPWRIPPLPELPAPYGLFGVTDPDDVAWLRTMLTDESVLCFQQPVELDDPAQALIPRTHVLCVGDEPPGVTRRPVPPTQPNGEPSRVHELRSGHDCMITHPGELADLLLLHP</sequence>
<dbReference type="RefSeq" id="WP_149513638.1">
    <property type="nucleotide sequence ID" value="NZ_VDFC01000046.1"/>
</dbReference>
<dbReference type="InterPro" id="IPR029058">
    <property type="entry name" value="AB_hydrolase_fold"/>
</dbReference>
<dbReference type="Pfam" id="PF12697">
    <property type="entry name" value="Abhydrolase_6"/>
    <property type="match status" value="1"/>
</dbReference>
<dbReference type="OrthoDB" id="9773549at2"/>
<proteinExistence type="predicted"/>
<dbReference type="EMBL" id="VDFC01000046">
    <property type="protein sequence ID" value="KAA0932220.1"/>
    <property type="molecule type" value="Genomic_DNA"/>
</dbReference>
<dbReference type="PRINTS" id="PR00111">
    <property type="entry name" value="ABHYDROLASE"/>
</dbReference>
<reference evidence="3 4" key="1">
    <citation type="submission" date="2019-05" db="EMBL/GenBank/DDBJ databases">
        <authorList>
            <person name="Hariharan J."/>
            <person name="Choudoir M.J."/>
            <person name="Diebold P."/>
            <person name="Panke-Buisse K."/>
            <person name="Buckley D.H."/>
        </authorList>
    </citation>
    <scope>NUCLEOTIDE SEQUENCE [LARGE SCALE GENOMIC DNA]</scope>
    <source>
        <strain evidence="3 4">SUN51</strain>
    </source>
</reference>
<keyword evidence="3" id="KW-0378">Hydrolase</keyword>
<comment type="caution">
    <text evidence="3">The sequence shown here is derived from an EMBL/GenBank/DDBJ whole genome shotgun (WGS) entry which is preliminary data.</text>
</comment>
<evidence type="ECO:0000313" key="3">
    <source>
        <dbReference type="EMBL" id="KAA0932220.1"/>
    </source>
</evidence>
<dbReference type="PANTHER" id="PTHR37017:SF11">
    <property type="entry name" value="ESTERASE_LIPASE_THIOESTERASE DOMAIN-CONTAINING PROTEIN"/>
    <property type="match status" value="1"/>
</dbReference>